<reference evidence="11" key="1">
    <citation type="submission" date="2016-10" db="EMBL/GenBank/DDBJ databases">
        <authorList>
            <person name="de Groot N.N."/>
        </authorList>
    </citation>
    <scope>NUCLEOTIDE SEQUENCE [LARGE SCALE GENOMIC DNA]</scope>
    <source>
        <strain evidence="11">CGMCC 1.12397</strain>
    </source>
</reference>
<evidence type="ECO:0000256" key="6">
    <source>
        <dbReference type="HAMAP-Rule" id="MF_00451"/>
    </source>
</evidence>
<gene>
    <name evidence="6" type="primary">ndk</name>
    <name evidence="10" type="ORF">DWB78_14295</name>
    <name evidence="11" type="ORF">SAMN05216278_0981</name>
</gene>
<dbReference type="InterPro" id="IPR034907">
    <property type="entry name" value="NDK-like_dom"/>
</dbReference>
<keyword evidence="4 6" id="KW-0808">Transferase</keyword>
<keyword evidence="13" id="KW-1185">Reference proteome</keyword>
<evidence type="ECO:0000313" key="10">
    <source>
        <dbReference type="EMBL" id="RDI72801.1"/>
    </source>
</evidence>
<feature type="binding site" evidence="6 7">
    <location>
        <position position="95"/>
    </location>
    <ligand>
        <name>ATP</name>
        <dbReference type="ChEBI" id="CHEBI:30616"/>
    </ligand>
</feature>
<feature type="binding site" evidence="6 7">
    <location>
        <position position="61"/>
    </location>
    <ligand>
        <name>ATP</name>
        <dbReference type="ChEBI" id="CHEBI:30616"/>
    </ligand>
</feature>
<dbReference type="OrthoDB" id="6874at2157"/>
<proteinExistence type="inferred from homology"/>
<dbReference type="SMART" id="SM00562">
    <property type="entry name" value="NDK"/>
    <property type="match status" value="1"/>
</dbReference>
<keyword evidence="6" id="KW-0479">Metal-binding</keyword>
<comment type="similarity">
    <text evidence="2 6 7 8">Belongs to the NDK family.</text>
</comment>
<dbReference type="GO" id="GO:0004550">
    <property type="term" value="F:nucleoside diphosphate kinase activity"/>
    <property type="evidence" value="ECO:0007669"/>
    <property type="project" value="UniProtKB-UniRule"/>
</dbReference>
<dbReference type="EMBL" id="QQST01000001">
    <property type="protein sequence ID" value="RDI72801.1"/>
    <property type="molecule type" value="Genomic_DNA"/>
</dbReference>
<dbReference type="Proteomes" id="UP000255421">
    <property type="component" value="Unassembled WGS sequence"/>
</dbReference>
<keyword evidence="6" id="KW-0460">Magnesium</keyword>
<dbReference type="GO" id="GO:0006228">
    <property type="term" value="P:UTP biosynthetic process"/>
    <property type="evidence" value="ECO:0007669"/>
    <property type="project" value="UniProtKB-UniRule"/>
</dbReference>
<keyword evidence="5 6" id="KW-0418">Kinase</keyword>
<reference evidence="12" key="2">
    <citation type="submission" date="2016-10" db="EMBL/GenBank/DDBJ databases">
        <authorList>
            <person name="Varghese N."/>
            <person name="Submissions S."/>
        </authorList>
    </citation>
    <scope>NUCLEOTIDE SEQUENCE [LARGE SCALE GENOMIC DNA]</scope>
    <source>
        <strain evidence="12">CGMCC 1.12397</strain>
    </source>
</reference>
<comment type="cofactor">
    <cofactor evidence="1 6">
        <name>Mg(2+)</name>
        <dbReference type="ChEBI" id="CHEBI:18420"/>
    </cofactor>
</comment>
<evidence type="ECO:0000256" key="3">
    <source>
        <dbReference type="ARBA" id="ARBA00022553"/>
    </source>
</evidence>
<dbReference type="PROSITE" id="PS51374">
    <property type="entry name" value="NDPK_LIKE"/>
    <property type="match status" value="1"/>
</dbReference>
<protein>
    <recommendedName>
        <fullName evidence="6">Nucleoside diphosphate kinase</fullName>
        <shortName evidence="6">NDK</shortName>
        <shortName evidence="6">NDP kinase</shortName>
        <ecNumber evidence="6">2.7.4.6</ecNumber>
    </recommendedName>
    <alternativeName>
        <fullName evidence="6">Nucleoside-2-P kinase</fullName>
    </alternativeName>
</protein>
<comment type="catalytic activity">
    <reaction evidence="6">
        <text>a 2'-deoxyribonucleoside 5'-diphosphate + ATP = a 2'-deoxyribonucleoside 5'-triphosphate + ADP</text>
        <dbReference type="Rhea" id="RHEA:44640"/>
        <dbReference type="ChEBI" id="CHEBI:30616"/>
        <dbReference type="ChEBI" id="CHEBI:61560"/>
        <dbReference type="ChEBI" id="CHEBI:73316"/>
        <dbReference type="ChEBI" id="CHEBI:456216"/>
        <dbReference type="EC" id="2.7.4.6"/>
    </reaction>
</comment>
<dbReference type="InterPro" id="IPR001564">
    <property type="entry name" value="Nucleoside_diP_kinase"/>
</dbReference>
<keyword evidence="6" id="KW-0067">ATP-binding</keyword>
<evidence type="ECO:0000313" key="11">
    <source>
        <dbReference type="EMBL" id="SDQ21716.1"/>
    </source>
</evidence>
<dbReference type="GO" id="GO:0046872">
    <property type="term" value="F:metal ion binding"/>
    <property type="evidence" value="ECO:0007669"/>
    <property type="project" value="UniProtKB-KW"/>
</dbReference>
<dbReference type="EMBL" id="FNKQ01000001">
    <property type="protein sequence ID" value="SDQ21716.1"/>
    <property type="molecule type" value="Genomic_DNA"/>
</dbReference>
<dbReference type="CDD" id="cd04413">
    <property type="entry name" value="NDPk_I"/>
    <property type="match status" value="1"/>
</dbReference>
<evidence type="ECO:0000256" key="1">
    <source>
        <dbReference type="ARBA" id="ARBA00001946"/>
    </source>
</evidence>
<evidence type="ECO:0000313" key="12">
    <source>
        <dbReference type="Proteomes" id="UP000199289"/>
    </source>
</evidence>
<feature type="binding site" evidence="6 7">
    <location>
        <position position="106"/>
    </location>
    <ligand>
        <name>ATP</name>
        <dbReference type="ChEBI" id="CHEBI:30616"/>
    </ligand>
</feature>
<dbReference type="HAMAP" id="MF_00451">
    <property type="entry name" value="NDP_kinase"/>
    <property type="match status" value="1"/>
</dbReference>
<dbReference type="Proteomes" id="UP000199289">
    <property type="component" value="Unassembled WGS sequence"/>
</dbReference>
<dbReference type="GO" id="GO:0006241">
    <property type="term" value="P:CTP biosynthetic process"/>
    <property type="evidence" value="ECO:0007669"/>
    <property type="project" value="UniProtKB-UniRule"/>
</dbReference>
<feature type="binding site" evidence="6 7">
    <location>
        <position position="13"/>
    </location>
    <ligand>
        <name>ATP</name>
        <dbReference type="ChEBI" id="CHEBI:30616"/>
    </ligand>
</feature>
<dbReference type="SUPFAM" id="SSF54919">
    <property type="entry name" value="Nucleoside diphosphate kinase, NDK"/>
    <property type="match status" value="1"/>
</dbReference>
<sequence length="160" mass="18036">MSHHDERTFVMVKPDGVQRGLVGDIVSRFEDRGLKLVAGKFMQIDDELAQEHYGEHEDKPFFDDLVGFITSGPVFAMVWEGADATRQVRSMVGETDPAESAPGTIRGDYGLDLGRNVIHASDHEDEGANEREISLFFDDDELVDYDRVDETWLYEDAGDH</sequence>
<dbReference type="InterPro" id="IPR036850">
    <property type="entry name" value="NDK-like_dom_sf"/>
</dbReference>
<name>A0A1H0Z3P5_9EURY</name>
<dbReference type="RefSeq" id="WP_092533716.1">
    <property type="nucleotide sequence ID" value="NZ_FNKQ01000001.1"/>
</dbReference>
<organism evidence="11 12">
    <name type="scientific">Halopelagius longus</name>
    <dbReference type="NCBI Taxonomy" id="1236180"/>
    <lineage>
        <taxon>Archaea</taxon>
        <taxon>Methanobacteriati</taxon>
        <taxon>Methanobacteriota</taxon>
        <taxon>Stenosarchaea group</taxon>
        <taxon>Halobacteria</taxon>
        <taxon>Halobacteriales</taxon>
        <taxon>Haloferacaceae</taxon>
    </lineage>
</organism>
<dbReference type="GO" id="GO:0005524">
    <property type="term" value="F:ATP binding"/>
    <property type="evidence" value="ECO:0007669"/>
    <property type="project" value="UniProtKB-UniRule"/>
</dbReference>
<feature type="binding site" evidence="6 7">
    <location>
        <position position="89"/>
    </location>
    <ligand>
        <name>ATP</name>
        <dbReference type="ChEBI" id="CHEBI:30616"/>
    </ligand>
</feature>
<dbReference type="FunFam" id="3.30.70.141:FF:000002">
    <property type="entry name" value="Nucleoside diphosphate kinase"/>
    <property type="match status" value="1"/>
</dbReference>
<evidence type="ECO:0000256" key="5">
    <source>
        <dbReference type="ARBA" id="ARBA00022777"/>
    </source>
</evidence>
<evidence type="ECO:0000256" key="7">
    <source>
        <dbReference type="PROSITE-ProRule" id="PRU00706"/>
    </source>
</evidence>
<keyword evidence="6" id="KW-0963">Cytoplasm</keyword>
<dbReference type="GO" id="GO:0005737">
    <property type="term" value="C:cytoplasm"/>
    <property type="evidence" value="ECO:0007669"/>
    <property type="project" value="UniProtKB-SubCell"/>
</dbReference>
<dbReference type="AlphaFoldDB" id="A0A1H0Z3P5"/>
<keyword evidence="6" id="KW-0547">Nucleotide-binding</keyword>
<feature type="domain" description="Nucleoside diphosphate kinase-like" evidence="9">
    <location>
        <begin position="5"/>
        <end position="144"/>
    </location>
</feature>
<evidence type="ECO:0000256" key="4">
    <source>
        <dbReference type="ARBA" id="ARBA00022679"/>
    </source>
</evidence>
<dbReference type="PANTHER" id="PTHR11349">
    <property type="entry name" value="NUCLEOSIDE DIPHOSPHATE KINASE"/>
    <property type="match status" value="1"/>
</dbReference>
<dbReference type="PRINTS" id="PR01243">
    <property type="entry name" value="NUCDPKINASE"/>
</dbReference>
<evidence type="ECO:0000256" key="8">
    <source>
        <dbReference type="RuleBase" id="RU004011"/>
    </source>
</evidence>
<keyword evidence="6" id="KW-0546">Nucleotide metabolism</keyword>
<comment type="subcellular location">
    <subcellularLocation>
        <location evidence="6">Cytoplasm</location>
    </subcellularLocation>
</comment>
<feature type="active site" description="Pros-phosphohistidine intermediate" evidence="6 7">
    <location>
        <position position="119"/>
    </location>
</feature>
<accession>A0A1H0Z3P5</accession>
<keyword evidence="3 6" id="KW-0597">Phosphoprotein</keyword>
<dbReference type="Gene3D" id="3.30.70.141">
    <property type="entry name" value="Nucleoside diphosphate kinase-like domain"/>
    <property type="match status" value="1"/>
</dbReference>
<evidence type="ECO:0000259" key="9">
    <source>
        <dbReference type="SMART" id="SM00562"/>
    </source>
</evidence>
<dbReference type="NCBIfam" id="NF001908">
    <property type="entry name" value="PRK00668.1"/>
    <property type="match status" value="1"/>
</dbReference>
<feature type="binding site" evidence="6 7">
    <location>
        <position position="116"/>
    </location>
    <ligand>
        <name>ATP</name>
        <dbReference type="ChEBI" id="CHEBI:30616"/>
    </ligand>
</feature>
<comment type="catalytic activity">
    <reaction evidence="6">
        <text>a ribonucleoside 5'-diphosphate + ATP = a ribonucleoside 5'-triphosphate + ADP</text>
        <dbReference type="Rhea" id="RHEA:18113"/>
        <dbReference type="ChEBI" id="CHEBI:30616"/>
        <dbReference type="ChEBI" id="CHEBI:57930"/>
        <dbReference type="ChEBI" id="CHEBI:61557"/>
        <dbReference type="ChEBI" id="CHEBI:456216"/>
        <dbReference type="EC" id="2.7.4.6"/>
    </reaction>
</comment>
<dbReference type="Pfam" id="PF00334">
    <property type="entry name" value="NDK"/>
    <property type="match status" value="1"/>
</dbReference>
<dbReference type="EC" id="2.7.4.6" evidence="6"/>
<reference evidence="10 13" key="3">
    <citation type="submission" date="2018-07" db="EMBL/GenBank/DDBJ databases">
        <title>Genome sequence of extremly halophilic archaeon Halopelagius longus strain BC12-B1.</title>
        <authorList>
            <person name="Zhang X."/>
        </authorList>
    </citation>
    <scope>NUCLEOTIDE SEQUENCE [LARGE SCALE GENOMIC DNA]</scope>
    <source>
        <strain evidence="10 13">BC12-B1</strain>
    </source>
</reference>
<comment type="function">
    <text evidence="6">Major role in the synthesis of nucleoside triphosphates other than ATP. The ATP gamma phosphate is transferred to the NDP beta phosphate via a ping-pong mechanism, using a phosphorylated active-site intermediate.</text>
</comment>
<evidence type="ECO:0000256" key="2">
    <source>
        <dbReference type="ARBA" id="ARBA00008142"/>
    </source>
</evidence>
<dbReference type="GO" id="GO:0006183">
    <property type="term" value="P:GTP biosynthetic process"/>
    <property type="evidence" value="ECO:0007669"/>
    <property type="project" value="UniProtKB-UniRule"/>
</dbReference>
<evidence type="ECO:0000313" key="13">
    <source>
        <dbReference type="Proteomes" id="UP000255421"/>
    </source>
</evidence>